<accession>O57703</accession>
<dbReference type="CDD" id="cd04859">
    <property type="entry name" value="Prim_Pol"/>
    <property type="match status" value="1"/>
</dbReference>
<dbReference type="GO" id="GO:0004386">
    <property type="term" value="F:helicase activity"/>
    <property type="evidence" value="ECO:0007669"/>
    <property type="project" value="UniProtKB-KW"/>
</dbReference>
<evidence type="ECO:0000256" key="4">
    <source>
        <dbReference type="ARBA" id="ARBA00022840"/>
    </source>
</evidence>
<organism evidence="6">
    <name type="scientific">Acidianus ambivalens</name>
    <name type="common">Desulfurolobus ambivalens</name>
    <dbReference type="NCBI Taxonomy" id="2283"/>
    <lineage>
        <taxon>Archaea</taxon>
        <taxon>Thermoproteota</taxon>
        <taxon>Thermoprotei</taxon>
        <taxon>Sulfolobales</taxon>
        <taxon>Sulfolobaceae</taxon>
        <taxon>Acidianus</taxon>
    </lineage>
</organism>
<dbReference type="EMBL" id="AJ225333">
    <property type="protein sequence ID" value="CAA12526.1"/>
    <property type="molecule type" value="Genomic_DNA"/>
</dbReference>
<keyword evidence="2" id="KW-0378">Hydrolase</keyword>
<evidence type="ECO:0000313" key="6">
    <source>
        <dbReference type="EMBL" id="CAA12526.1"/>
    </source>
</evidence>
<gene>
    <name evidence="6" type="primary">repA</name>
</gene>
<dbReference type="PIR" id="T00009">
    <property type="entry name" value="T00009"/>
</dbReference>
<sequence>MDDLKLNYAKWFIKNGAAIFPIDPNTKKPVVKEWQRYSHEPLTDEEKQKFLEMISQGYNYAVPGGQKNLVILDFEDKELLKAWIGEETLNKICSKTLCVTTPHGGLHIYLIVDEVPPHKFNPVFVKDGKGVADLQSFDSYVLGPGSCINHKYCSSEKCKWKGKDYTTCYIPVNNTGIGRPDKGLKNFLKWLADKGKKLGIELSGSARAWVEGKQEKSDSHTEKDLEKLKEEMAKYNRFKGKTVDAIRSEVCQSIKKSLDNAKSDKAKAMLNTAFQVVCQGKKYSDLGIDRSRGDWHVLKTLLSHGVTDIDMLQQLIPNDSKVFAPKWDKYFVHTLMKAWNEVKPFLTVLKNAKKKKAKELKEEFAEALSQYIIRKYHIITFIQKHGNGESIVGIFRWSKKKGIYEPVDKTLKKIIRHEIMRIKELFPKSEEEGKVTFYEIKSGLVKLVYDEIMDLTLTEYDDDNIPLRIAFENYTLEWSTDKKENIFKLIPANERTEEHYSFHYIPHKIRDEVFNNTPLPFQVSELEDLARKLCPRSLDTFKQWAGDKWITLFEIIGYTLYPATKIKLAFMLLGPRDSGKSTFLQLLKKILGKHNTVSIRVKELFDSNNRFVMGYLFHKLANLTAETKEYTINDIDRFKTLTGGDQVTSDVKFNGPITFTPYAKIIIASNKLPNVSDKNDMAFWRRWLIIEFPNTFPNDDNWFRQTFTEEEIEGILTVSILAFARVIINGKFDYQQTPEEVRGLWLNNIDSVWSFIKTYVEKGIITLDPRNADLWVPRKELYNLYKEYCLDNGFPGVSLRTFANKLNKYFGITSMKKNFGKKPDGTDDRKRCFVGITINREAKQAIEADMINEVEEFIEYVKKNNHAKKEVLGNCQDFGDEKKANRFVSWCMKKNMCYQRGVDTWEISL</sequence>
<keyword evidence="6" id="KW-0614">Plasmid</keyword>
<dbReference type="InterPro" id="IPR014818">
    <property type="entry name" value="Phage/plasmid_primase_P4_C"/>
</dbReference>
<dbReference type="GO" id="GO:0016787">
    <property type="term" value="F:hydrolase activity"/>
    <property type="evidence" value="ECO:0007669"/>
    <property type="project" value="UniProtKB-KW"/>
</dbReference>
<dbReference type="Pfam" id="PF03288">
    <property type="entry name" value="Pox_D5"/>
    <property type="match status" value="1"/>
</dbReference>
<evidence type="ECO:0000256" key="1">
    <source>
        <dbReference type="ARBA" id="ARBA00022741"/>
    </source>
</evidence>
<dbReference type="InterPro" id="IPR004968">
    <property type="entry name" value="DNA_primase/NTPase_C"/>
</dbReference>
<evidence type="ECO:0000256" key="2">
    <source>
        <dbReference type="ARBA" id="ARBA00022801"/>
    </source>
</evidence>
<dbReference type="Pfam" id="PF09250">
    <property type="entry name" value="Prim-Pol"/>
    <property type="match status" value="1"/>
</dbReference>
<geneLocation type="plasmid" evidence="6">
    <name>pDL10</name>
</geneLocation>
<dbReference type="RefSeq" id="WP_011167197.1">
    <property type="nucleotide sequence ID" value="NC_005562.1"/>
</dbReference>
<keyword evidence="3" id="KW-0347">Helicase</keyword>
<dbReference type="SUPFAM" id="SSF46785">
    <property type="entry name" value="Winged helix' DNA-binding domain"/>
    <property type="match status" value="1"/>
</dbReference>
<dbReference type="InterPro" id="IPR014015">
    <property type="entry name" value="Helicase_SF3_DNA-vir"/>
</dbReference>
<dbReference type="Gene3D" id="3.40.50.300">
    <property type="entry name" value="P-loop containing nucleotide triphosphate hydrolases"/>
    <property type="match status" value="1"/>
</dbReference>
<dbReference type="InterPro" id="IPR024966">
    <property type="entry name" value="Primase_helical_domain"/>
</dbReference>
<dbReference type="Gene3D" id="1.10.1240.50">
    <property type="match status" value="1"/>
</dbReference>
<dbReference type="PANTHER" id="PTHR35372:SF2">
    <property type="entry name" value="SF3 HELICASE DOMAIN-CONTAINING PROTEIN"/>
    <property type="match status" value="1"/>
</dbReference>
<dbReference type="SUPFAM" id="SSF56747">
    <property type="entry name" value="Prim-pol domain"/>
    <property type="match status" value="1"/>
</dbReference>
<dbReference type="Gene3D" id="3.30.2250.10">
    <property type="entry name" value="Bifunctional DNA primase/polymerase domain"/>
    <property type="match status" value="1"/>
</dbReference>
<dbReference type="Pfam" id="PF19263">
    <property type="entry name" value="DUF5906"/>
    <property type="match status" value="1"/>
</dbReference>
<dbReference type="InterPro" id="IPR051620">
    <property type="entry name" value="ORF904-like_C"/>
</dbReference>
<reference evidence="6" key="1">
    <citation type="journal article" date="1999" name="Genetics">
        <title>Molecular analysis of pDL10 from Acidianus ambivalens reveals a family of related plasmids from extremely thermophilic and acidophilic archaea.</title>
        <authorList>
            <person name="Kletzin A."/>
            <person name="Lieke A."/>
            <person name="Urich T."/>
            <person name="Charlebois R.L."/>
            <person name="Sensen C.W."/>
        </authorList>
    </citation>
    <scope>NUCLEOTIDE SEQUENCE [LARGE SCALE GENOMIC DNA]</scope>
    <source>
        <strain evidence="6">Lei 10</strain>
        <plasmid evidence="6">pDL10</plasmid>
    </source>
</reference>
<dbReference type="InterPro" id="IPR036390">
    <property type="entry name" value="WH_DNA-bd_sf"/>
</dbReference>
<dbReference type="PANTHER" id="PTHR35372">
    <property type="entry name" value="ATP BINDING PROTEIN-RELATED"/>
    <property type="match status" value="1"/>
</dbReference>
<keyword evidence="4" id="KW-0067">ATP-binding</keyword>
<proteinExistence type="predicted"/>
<evidence type="ECO:0000259" key="5">
    <source>
        <dbReference type="PROSITE" id="PS51206"/>
    </source>
</evidence>
<protein>
    <submittedName>
        <fullName evidence="6">Primase</fullName>
    </submittedName>
</protein>
<dbReference type="AlphaFoldDB" id="O57703"/>
<name>O57703_ACIAM</name>
<evidence type="ECO:0000256" key="3">
    <source>
        <dbReference type="ARBA" id="ARBA00022806"/>
    </source>
</evidence>
<dbReference type="SUPFAM" id="SSF52540">
    <property type="entry name" value="P-loop containing nucleoside triphosphate hydrolases"/>
    <property type="match status" value="1"/>
</dbReference>
<dbReference type="NCBIfam" id="TIGR01613">
    <property type="entry name" value="primase_Cterm"/>
    <property type="match status" value="1"/>
</dbReference>
<dbReference type="GO" id="GO:0005524">
    <property type="term" value="F:ATP binding"/>
    <property type="evidence" value="ECO:0007669"/>
    <property type="project" value="UniProtKB-KW"/>
</dbReference>
<dbReference type="PROSITE" id="PS51206">
    <property type="entry name" value="SF3_HELICASE_1"/>
    <property type="match status" value="1"/>
</dbReference>
<dbReference type="Pfam" id="PF13010">
    <property type="entry name" value="pRN1_helical"/>
    <property type="match status" value="1"/>
</dbReference>
<feature type="domain" description="SF3 helicase" evidence="5">
    <location>
        <begin position="547"/>
        <end position="705"/>
    </location>
</feature>
<dbReference type="InterPro" id="IPR006500">
    <property type="entry name" value="Helicase_put_C_phage/plasmid"/>
</dbReference>
<dbReference type="SMART" id="SM00943">
    <property type="entry name" value="Prim-Pol"/>
    <property type="match status" value="1"/>
</dbReference>
<keyword evidence="1" id="KW-0547">Nucleotide-binding</keyword>
<dbReference type="Gene3D" id="2.20.25.130">
    <property type="entry name" value="Zinc stem-like domain"/>
    <property type="match status" value="1"/>
</dbReference>
<dbReference type="InterPro" id="IPR015330">
    <property type="entry name" value="DNA_primase/pol_bifunc_N"/>
</dbReference>
<dbReference type="Gene3D" id="3.30.720.160">
    <property type="entry name" value="Bifunctional DNA primase/polymerase, N-terminal"/>
    <property type="match status" value="1"/>
</dbReference>
<dbReference type="InterPro" id="IPR045455">
    <property type="entry name" value="NrS-1_pol-like_helicase"/>
</dbReference>
<dbReference type="Pfam" id="PF08706">
    <property type="entry name" value="D5_N"/>
    <property type="match status" value="1"/>
</dbReference>
<dbReference type="InterPro" id="IPR027417">
    <property type="entry name" value="P-loop_NTPase"/>
</dbReference>